<dbReference type="Proteomes" id="UP000247772">
    <property type="component" value="Unassembled WGS sequence"/>
</dbReference>
<protein>
    <recommendedName>
        <fullName evidence="3">Metal ABC transporter ATPase</fullName>
    </recommendedName>
</protein>
<dbReference type="AlphaFoldDB" id="A0A2V4UD71"/>
<dbReference type="InterPro" id="IPR036567">
    <property type="entry name" value="RHF-like"/>
</dbReference>
<organism evidence="1 2">
    <name type="scientific">Paraburkholderia silvatlantica</name>
    <dbReference type="NCBI Taxonomy" id="321895"/>
    <lineage>
        <taxon>Bacteria</taxon>
        <taxon>Pseudomonadati</taxon>
        <taxon>Pseudomonadota</taxon>
        <taxon>Betaproteobacteria</taxon>
        <taxon>Burkholderiales</taxon>
        <taxon>Burkholderiaceae</taxon>
        <taxon>Paraburkholderia</taxon>
    </lineage>
</organism>
<accession>A0A2V4UD71</accession>
<gene>
    <name evidence="1" type="ORF">C7410_13674</name>
</gene>
<reference evidence="1 2" key="1">
    <citation type="submission" date="2018-06" db="EMBL/GenBank/DDBJ databases">
        <title>Genomic Encyclopedia of Type Strains, Phase IV (KMG-V): Genome sequencing to study the core and pangenomes of soil and plant-associated prokaryotes.</title>
        <authorList>
            <person name="Whitman W."/>
        </authorList>
    </citation>
    <scope>NUCLEOTIDE SEQUENCE [LARGE SCALE GENOMIC DNA]</scope>
    <source>
        <strain evidence="1 2">SRCL-318</strain>
    </source>
</reference>
<proteinExistence type="predicted"/>
<evidence type="ECO:0000313" key="1">
    <source>
        <dbReference type="EMBL" id="PYE14903.1"/>
    </source>
</evidence>
<evidence type="ECO:0000313" key="2">
    <source>
        <dbReference type="Proteomes" id="UP000247772"/>
    </source>
</evidence>
<name>A0A2V4UD71_9BURK</name>
<dbReference type="Gene3D" id="3.30.160.100">
    <property type="entry name" value="Ribosome hibernation promotion factor-like"/>
    <property type="match status" value="1"/>
</dbReference>
<dbReference type="EMBL" id="QJSQ01000036">
    <property type="protein sequence ID" value="PYE14903.1"/>
    <property type="molecule type" value="Genomic_DNA"/>
</dbReference>
<sequence length="116" mass="12248">MGLGMQIVYLGFPGSAALEAEAGVQLLRLERFSGVLAGCHLAIERMRHTQHGSHQPAYDVRLDLVSASRELAPVGHCEGDDPVAAMRAAFDAAERQLGSAAPASAFCPSDAGHRDH</sequence>
<comment type="caution">
    <text evidence="1">The sequence shown here is derived from an EMBL/GenBank/DDBJ whole genome shotgun (WGS) entry which is preliminary data.</text>
</comment>
<dbReference type="OrthoDB" id="9132248at2"/>
<evidence type="ECO:0008006" key="3">
    <source>
        <dbReference type="Google" id="ProtNLM"/>
    </source>
</evidence>
<dbReference type="RefSeq" id="WP_110857383.1">
    <property type="nucleotide sequence ID" value="NZ_QJSQ01000036.1"/>
</dbReference>